<comment type="subcellular location">
    <subcellularLocation>
        <location evidence="8">Cell membrane</location>
        <topology evidence="8">Peripheral membrane protein</topology>
    </subcellularLocation>
    <subcellularLocation>
        <location evidence="1">Membrane</location>
    </subcellularLocation>
</comment>
<dbReference type="NCBIfam" id="NF004406">
    <property type="entry name" value="PRK05758.3-2"/>
    <property type="match status" value="1"/>
</dbReference>
<dbReference type="NCBIfam" id="TIGR01145">
    <property type="entry name" value="ATP_synt_delta"/>
    <property type="match status" value="1"/>
</dbReference>
<dbReference type="Gene3D" id="1.10.520.20">
    <property type="entry name" value="N-terminal domain of the delta subunit of the F1F0-ATP synthase"/>
    <property type="match status" value="1"/>
</dbReference>
<reference evidence="9 10" key="1">
    <citation type="submission" date="2020-02" db="EMBL/GenBank/DDBJ databases">
        <title>Pseudoroseicyclus tamarix, sp. nov., isolated from offshore sediment of a Tamarix chinensis forest.</title>
        <authorList>
            <person name="Gai Y."/>
        </authorList>
    </citation>
    <scope>NUCLEOTIDE SEQUENCE [LARGE SCALE GENOMIC DNA]</scope>
    <source>
        <strain evidence="9 10">CLL3-39</strain>
    </source>
</reference>
<keyword evidence="6 8" id="KW-0139">CF(1)</keyword>
<evidence type="ECO:0000256" key="8">
    <source>
        <dbReference type="HAMAP-Rule" id="MF_01416"/>
    </source>
</evidence>
<name>A0A6B2JFS8_9RHOB</name>
<comment type="caution">
    <text evidence="9">The sequence shown here is derived from an EMBL/GenBank/DDBJ whole genome shotgun (WGS) entry which is preliminary data.</text>
</comment>
<keyword evidence="5 8" id="KW-0472">Membrane</keyword>
<evidence type="ECO:0000256" key="6">
    <source>
        <dbReference type="ARBA" id="ARBA00023196"/>
    </source>
</evidence>
<keyword evidence="3 8" id="KW-0375">Hydrogen ion transport</keyword>
<keyword evidence="7 8" id="KW-0066">ATP synthesis</keyword>
<keyword evidence="2 8" id="KW-0813">Transport</keyword>
<keyword evidence="8" id="KW-1003">Cell membrane</keyword>
<organism evidence="9 10">
    <name type="scientific">Pseudoroseicyclus tamaricis</name>
    <dbReference type="NCBI Taxonomy" id="2705421"/>
    <lineage>
        <taxon>Bacteria</taxon>
        <taxon>Pseudomonadati</taxon>
        <taxon>Pseudomonadota</taxon>
        <taxon>Alphaproteobacteria</taxon>
        <taxon>Rhodobacterales</taxon>
        <taxon>Paracoccaceae</taxon>
        <taxon>Pseudoroseicyclus</taxon>
    </lineage>
</organism>
<dbReference type="PANTHER" id="PTHR11910">
    <property type="entry name" value="ATP SYNTHASE DELTA CHAIN"/>
    <property type="match status" value="1"/>
</dbReference>
<dbReference type="HAMAP" id="MF_01416">
    <property type="entry name" value="ATP_synth_delta_bact"/>
    <property type="match status" value="1"/>
</dbReference>
<dbReference type="NCBIfam" id="NF004402">
    <property type="entry name" value="PRK05758.2-2"/>
    <property type="match status" value="1"/>
</dbReference>
<comment type="similarity">
    <text evidence="8">Belongs to the ATPase delta chain family.</text>
</comment>
<dbReference type="AlphaFoldDB" id="A0A6B2JFS8"/>
<evidence type="ECO:0000256" key="2">
    <source>
        <dbReference type="ARBA" id="ARBA00022448"/>
    </source>
</evidence>
<evidence type="ECO:0000256" key="1">
    <source>
        <dbReference type="ARBA" id="ARBA00004370"/>
    </source>
</evidence>
<dbReference type="EMBL" id="JAAGAB010000001">
    <property type="protein sequence ID" value="NDU99922.1"/>
    <property type="molecule type" value="Genomic_DNA"/>
</dbReference>
<dbReference type="RefSeq" id="WP_163889800.1">
    <property type="nucleotide sequence ID" value="NZ_JAAFYS010000001.1"/>
</dbReference>
<evidence type="ECO:0000313" key="9">
    <source>
        <dbReference type="EMBL" id="NDU99922.1"/>
    </source>
</evidence>
<keyword evidence="10" id="KW-1185">Reference proteome</keyword>
<dbReference type="PROSITE" id="PS00389">
    <property type="entry name" value="ATPASE_DELTA"/>
    <property type="match status" value="1"/>
</dbReference>
<dbReference type="InterPro" id="IPR026015">
    <property type="entry name" value="ATP_synth_OSCP/delta_N_sf"/>
</dbReference>
<dbReference type="GO" id="GO:0046933">
    <property type="term" value="F:proton-transporting ATP synthase activity, rotational mechanism"/>
    <property type="evidence" value="ECO:0007669"/>
    <property type="project" value="UniProtKB-UniRule"/>
</dbReference>
<evidence type="ECO:0000313" key="10">
    <source>
        <dbReference type="Proteomes" id="UP000474757"/>
    </source>
</evidence>
<evidence type="ECO:0000256" key="5">
    <source>
        <dbReference type="ARBA" id="ARBA00023136"/>
    </source>
</evidence>
<dbReference type="GO" id="GO:0045259">
    <property type="term" value="C:proton-transporting ATP synthase complex"/>
    <property type="evidence" value="ECO:0007669"/>
    <property type="project" value="UniProtKB-KW"/>
</dbReference>
<dbReference type="Pfam" id="PF00213">
    <property type="entry name" value="OSCP"/>
    <property type="match status" value="1"/>
</dbReference>
<comment type="function">
    <text evidence="8">F(1)F(0) ATP synthase produces ATP from ADP in the presence of a proton or sodium gradient. F-type ATPases consist of two structural domains, F(1) containing the extramembraneous catalytic core and F(0) containing the membrane proton channel, linked together by a central stalk and a peripheral stalk. During catalysis, ATP synthesis in the catalytic domain of F(1) is coupled via a rotary mechanism of the central stalk subunits to proton translocation.</text>
</comment>
<dbReference type="GO" id="GO:0005886">
    <property type="term" value="C:plasma membrane"/>
    <property type="evidence" value="ECO:0007669"/>
    <property type="project" value="UniProtKB-SubCell"/>
</dbReference>
<accession>A0A6B2JFS8</accession>
<dbReference type="SUPFAM" id="SSF47928">
    <property type="entry name" value="N-terminal domain of the delta subunit of the F1F0-ATP synthase"/>
    <property type="match status" value="1"/>
</dbReference>
<evidence type="ECO:0000256" key="7">
    <source>
        <dbReference type="ARBA" id="ARBA00023310"/>
    </source>
</evidence>
<gene>
    <name evidence="8" type="primary">atpH</name>
    <name evidence="9" type="ORF">GZA08_02920</name>
</gene>
<sequence>MSETHSISTGIAARYASAAYDLASEAGGIAALEADVDSLETALAESDDFSSLIHSPIYSRDQQGRAIAALASAMGLTETMRNVLGLMAAKRRLFVLPQLLEALRARIADEKGEITAEVTTAQPLSDQQAARLAETLSEKSGKSVKLKTSVDESLIGGLIVKMGSQMIDTSIASKLSSLQNSMKEAR</sequence>
<proteinExistence type="inferred from homology"/>
<comment type="function">
    <text evidence="8">This protein is part of the stalk that links CF(0) to CF(1). It either transmits conformational changes from CF(0) to CF(1) or is implicated in proton conduction.</text>
</comment>
<evidence type="ECO:0000256" key="4">
    <source>
        <dbReference type="ARBA" id="ARBA00023065"/>
    </source>
</evidence>
<dbReference type="PRINTS" id="PR00125">
    <property type="entry name" value="ATPASEDELTA"/>
</dbReference>
<evidence type="ECO:0000256" key="3">
    <source>
        <dbReference type="ARBA" id="ARBA00022781"/>
    </source>
</evidence>
<dbReference type="InterPro" id="IPR000711">
    <property type="entry name" value="ATPase_OSCP/dsu"/>
</dbReference>
<protein>
    <recommendedName>
        <fullName evidence="8">ATP synthase subunit delta</fullName>
    </recommendedName>
    <alternativeName>
        <fullName evidence="8">ATP synthase F(1) sector subunit delta</fullName>
    </alternativeName>
    <alternativeName>
        <fullName evidence="8">F-type ATPase subunit delta</fullName>
        <shortName evidence="8">F-ATPase subunit delta</shortName>
    </alternativeName>
</protein>
<keyword evidence="4 8" id="KW-0406">Ion transport</keyword>
<dbReference type="InterPro" id="IPR020781">
    <property type="entry name" value="ATPase_OSCP/d_CS"/>
</dbReference>
<dbReference type="Proteomes" id="UP000474757">
    <property type="component" value="Unassembled WGS sequence"/>
</dbReference>